<dbReference type="SUPFAM" id="SSF103473">
    <property type="entry name" value="MFS general substrate transporter"/>
    <property type="match status" value="1"/>
</dbReference>
<evidence type="ECO:0000256" key="2">
    <source>
        <dbReference type="ARBA" id="ARBA00010992"/>
    </source>
</evidence>
<keyword evidence="4 6" id="KW-1133">Transmembrane helix</keyword>
<dbReference type="Pfam" id="PF00083">
    <property type="entry name" value="Sugar_tr"/>
    <property type="match status" value="1"/>
</dbReference>
<evidence type="ECO:0000259" key="7">
    <source>
        <dbReference type="PROSITE" id="PS50850"/>
    </source>
</evidence>
<dbReference type="GO" id="GO:0016020">
    <property type="term" value="C:membrane"/>
    <property type="evidence" value="ECO:0007669"/>
    <property type="project" value="UniProtKB-SubCell"/>
</dbReference>
<comment type="similarity">
    <text evidence="2">Belongs to the major facilitator superfamily. Sugar transporter (TC 2.A.1.1) family.</text>
</comment>
<evidence type="ECO:0000313" key="8">
    <source>
        <dbReference type="EMBL" id="KAF7337364.1"/>
    </source>
</evidence>
<dbReference type="PROSITE" id="PS50850">
    <property type="entry name" value="MFS"/>
    <property type="match status" value="1"/>
</dbReference>
<evidence type="ECO:0000256" key="5">
    <source>
        <dbReference type="ARBA" id="ARBA00023136"/>
    </source>
</evidence>
<dbReference type="PROSITE" id="PS00217">
    <property type="entry name" value="SUGAR_TRANSPORT_2"/>
    <property type="match status" value="1"/>
</dbReference>
<dbReference type="Proteomes" id="UP000623467">
    <property type="component" value="Unassembled WGS sequence"/>
</dbReference>
<comment type="subcellular location">
    <subcellularLocation>
        <location evidence="1">Membrane</location>
        <topology evidence="1">Multi-pass membrane protein</topology>
    </subcellularLocation>
</comment>
<feature type="domain" description="Major facilitator superfamily (MFS) profile" evidence="7">
    <location>
        <begin position="14"/>
        <end position="338"/>
    </location>
</feature>
<dbReference type="OrthoDB" id="6133115at2759"/>
<feature type="transmembrane region" description="Helical" evidence="6">
    <location>
        <begin position="278"/>
        <end position="296"/>
    </location>
</feature>
<feature type="transmembrane region" description="Helical" evidence="6">
    <location>
        <begin position="190"/>
        <end position="209"/>
    </location>
</feature>
<comment type="caution">
    <text evidence="8">The sequence shown here is derived from an EMBL/GenBank/DDBJ whole genome shotgun (WGS) entry which is preliminary data.</text>
</comment>
<dbReference type="GO" id="GO:0005351">
    <property type="term" value="F:carbohydrate:proton symporter activity"/>
    <property type="evidence" value="ECO:0007669"/>
    <property type="project" value="TreeGrafter"/>
</dbReference>
<feature type="transmembrane region" description="Helical" evidence="6">
    <location>
        <begin position="117"/>
        <end position="137"/>
    </location>
</feature>
<feature type="transmembrane region" description="Helical" evidence="6">
    <location>
        <begin position="149"/>
        <end position="170"/>
    </location>
</feature>
<protein>
    <submittedName>
        <fullName evidence="8">Sugar transporter family protein</fullName>
    </submittedName>
</protein>
<evidence type="ECO:0000256" key="1">
    <source>
        <dbReference type="ARBA" id="ARBA00004141"/>
    </source>
</evidence>
<dbReference type="InterPro" id="IPR005829">
    <property type="entry name" value="Sugar_transporter_CS"/>
</dbReference>
<dbReference type="PANTHER" id="PTHR48022:SF38">
    <property type="entry name" value="MAJOR FACILITATOR SUPERFAMILY (MFS) PROFILE DOMAIN-CONTAINING PROTEIN-RELATED"/>
    <property type="match status" value="1"/>
</dbReference>
<dbReference type="Gene3D" id="1.20.1250.20">
    <property type="entry name" value="MFS general substrate transporter like domains"/>
    <property type="match status" value="1"/>
</dbReference>
<dbReference type="PANTHER" id="PTHR48022">
    <property type="entry name" value="PLASTIDIC GLUCOSE TRANSPORTER 4"/>
    <property type="match status" value="1"/>
</dbReference>
<keyword evidence="9" id="KW-1185">Reference proteome</keyword>
<dbReference type="EMBL" id="JACAZH010000034">
    <property type="protein sequence ID" value="KAF7337364.1"/>
    <property type="molecule type" value="Genomic_DNA"/>
</dbReference>
<evidence type="ECO:0000256" key="6">
    <source>
        <dbReference type="SAM" id="Phobius"/>
    </source>
</evidence>
<evidence type="ECO:0000256" key="4">
    <source>
        <dbReference type="ARBA" id="ARBA00022989"/>
    </source>
</evidence>
<dbReference type="InterPro" id="IPR050360">
    <property type="entry name" value="MFS_Sugar_Transporters"/>
</dbReference>
<feature type="transmembrane region" description="Helical" evidence="6">
    <location>
        <begin position="302"/>
        <end position="322"/>
    </location>
</feature>
<keyword evidence="5 6" id="KW-0472">Membrane</keyword>
<dbReference type="PROSITE" id="PS51257">
    <property type="entry name" value="PROKAR_LIPOPROTEIN"/>
    <property type="match status" value="1"/>
</dbReference>
<name>A0A8H6XAV3_9AGAR</name>
<evidence type="ECO:0000313" key="9">
    <source>
        <dbReference type="Proteomes" id="UP000623467"/>
    </source>
</evidence>
<proteinExistence type="inferred from homology"/>
<dbReference type="AlphaFoldDB" id="A0A8H6XAV3"/>
<organism evidence="8 9">
    <name type="scientific">Mycena sanguinolenta</name>
    <dbReference type="NCBI Taxonomy" id="230812"/>
    <lineage>
        <taxon>Eukaryota</taxon>
        <taxon>Fungi</taxon>
        <taxon>Dikarya</taxon>
        <taxon>Basidiomycota</taxon>
        <taxon>Agaricomycotina</taxon>
        <taxon>Agaricomycetes</taxon>
        <taxon>Agaricomycetidae</taxon>
        <taxon>Agaricales</taxon>
        <taxon>Marasmiineae</taxon>
        <taxon>Mycenaceae</taxon>
        <taxon>Mycena</taxon>
    </lineage>
</organism>
<dbReference type="InterPro" id="IPR036259">
    <property type="entry name" value="MFS_trans_sf"/>
</dbReference>
<dbReference type="InterPro" id="IPR020846">
    <property type="entry name" value="MFS_dom"/>
</dbReference>
<feature type="transmembrane region" description="Helical" evidence="6">
    <location>
        <begin position="61"/>
        <end position="80"/>
    </location>
</feature>
<feature type="transmembrane region" description="Helical" evidence="6">
    <location>
        <begin position="92"/>
        <end position="111"/>
    </location>
</feature>
<keyword evidence="3 6" id="KW-0812">Transmembrane</keyword>
<gene>
    <name evidence="8" type="ORF">MSAN_02262400</name>
</gene>
<dbReference type="InterPro" id="IPR005828">
    <property type="entry name" value="MFS_sugar_transport-like"/>
</dbReference>
<keyword evidence="8" id="KW-0813">Transport</keyword>
<evidence type="ECO:0000256" key="3">
    <source>
        <dbReference type="ARBA" id="ARBA00022692"/>
    </source>
</evidence>
<accession>A0A8H6XAV3</accession>
<keyword evidence="8" id="KW-0762">Sugar transport</keyword>
<sequence>MLRKYIPNGFNLLVVLFVALGSTACSYGMAIIGSTIGQPSFYISLDLAPQGKPGYSRTAEFIGAFNGVSCAGSAIGAAVCSWSADKFGRKPTIQFASIILIIGTVICAGSVNNGMFMAGRIINGLGIGALVTVIPIYQAEVSTPESRGFMVSMHGVMFAMGYTLSAWLGFGVYFISASGSPSSFPWRFPIAFQMAPALLLLIGSPWLPYSPRWLMAQNREEEAHEVLIKLHRVKEDPYDIMARKEFYQMKKQVELDRQIKATTSKFELFKTAPNRRRALVGFLLMWNNQFTGVLIIANYGVILYTALGMGGFMPLLLSALWVTSRTYKMVDFDERQID</sequence>
<reference evidence="8" key="1">
    <citation type="submission" date="2020-05" db="EMBL/GenBank/DDBJ databases">
        <title>Mycena genomes resolve the evolution of fungal bioluminescence.</title>
        <authorList>
            <person name="Tsai I.J."/>
        </authorList>
    </citation>
    <scope>NUCLEOTIDE SEQUENCE</scope>
    <source>
        <strain evidence="8">160909Yilan</strain>
    </source>
</reference>